<dbReference type="PROSITE" id="PS00018">
    <property type="entry name" value="EF_HAND_1"/>
    <property type="match status" value="1"/>
</dbReference>
<dbReference type="AlphaFoldDB" id="A0A9P1J308"/>
<dbReference type="Pfam" id="PF25434">
    <property type="entry name" value="NUCB1_N"/>
    <property type="match status" value="1"/>
</dbReference>
<dbReference type="GO" id="GO:0070062">
    <property type="term" value="C:extracellular exosome"/>
    <property type="evidence" value="ECO:0007669"/>
    <property type="project" value="TreeGrafter"/>
</dbReference>
<keyword evidence="6" id="KW-0963">Cytoplasm</keyword>
<evidence type="ECO:0000256" key="13">
    <source>
        <dbReference type="ARBA" id="ARBA00022837"/>
    </source>
</evidence>
<feature type="region of interest" description="Disordered" evidence="17">
    <location>
        <begin position="24"/>
        <end position="63"/>
    </location>
</feature>
<keyword evidence="21" id="KW-1185">Reference proteome</keyword>
<dbReference type="EMBL" id="CANHGI010000006">
    <property type="protein sequence ID" value="CAI5455705.1"/>
    <property type="molecule type" value="Genomic_DNA"/>
</dbReference>
<evidence type="ECO:0000256" key="15">
    <source>
        <dbReference type="ARBA" id="ARBA00023125"/>
    </source>
</evidence>
<evidence type="ECO:0000256" key="10">
    <source>
        <dbReference type="ARBA" id="ARBA00022723"/>
    </source>
</evidence>
<keyword evidence="11 18" id="KW-0732">Signal</keyword>
<evidence type="ECO:0000256" key="1">
    <source>
        <dbReference type="ARBA" id="ARBA00004170"/>
    </source>
</evidence>
<dbReference type="InterPro" id="IPR018247">
    <property type="entry name" value="EF_Hand_1_Ca_BS"/>
</dbReference>
<evidence type="ECO:0000259" key="19">
    <source>
        <dbReference type="Pfam" id="PF25434"/>
    </source>
</evidence>
<evidence type="ECO:0000313" key="20">
    <source>
        <dbReference type="EMBL" id="CAI5455705.1"/>
    </source>
</evidence>
<dbReference type="PANTHER" id="PTHR19237">
    <property type="entry name" value="NUCLEOBINDIN"/>
    <property type="match status" value="1"/>
</dbReference>
<proteinExistence type="inferred from homology"/>
<evidence type="ECO:0000256" key="2">
    <source>
        <dbReference type="ARBA" id="ARBA00004496"/>
    </source>
</evidence>
<evidence type="ECO:0000256" key="12">
    <source>
        <dbReference type="ARBA" id="ARBA00022737"/>
    </source>
</evidence>
<feature type="signal peptide" evidence="18">
    <location>
        <begin position="1"/>
        <end position="18"/>
    </location>
</feature>
<evidence type="ECO:0000256" key="11">
    <source>
        <dbReference type="ARBA" id="ARBA00022729"/>
    </source>
</evidence>
<feature type="chain" id="PRO_5040334306" description="NUCB1-like N-terminal domain-containing protein" evidence="18">
    <location>
        <begin position="19"/>
        <end position="454"/>
    </location>
</feature>
<dbReference type="Gene3D" id="1.10.238.10">
    <property type="entry name" value="EF-hand"/>
    <property type="match status" value="1"/>
</dbReference>
<feature type="domain" description="NUCB1-like N-terminal" evidence="19">
    <location>
        <begin position="44"/>
        <end position="171"/>
    </location>
</feature>
<evidence type="ECO:0000313" key="21">
    <source>
        <dbReference type="Proteomes" id="UP001152747"/>
    </source>
</evidence>
<dbReference type="InterPro" id="IPR057576">
    <property type="entry name" value="NUCB1_N"/>
</dbReference>
<keyword evidence="8" id="KW-0597">Phosphoprotein</keyword>
<dbReference type="SUPFAM" id="SSF47473">
    <property type="entry name" value="EF-hand"/>
    <property type="match status" value="1"/>
</dbReference>
<feature type="compositionally biased region" description="Low complexity" evidence="17">
    <location>
        <begin position="392"/>
        <end position="409"/>
    </location>
</feature>
<comment type="subcellular location">
    <subcellularLocation>
        <location evidence="2">Cytoplasm</location>
    </subcellularLocation>
    <subcellularLocation>
        <location evidence="3">Golgi apparatus</location>
    </subcellularLocation>
    <subcellularLocation>
        <location evidence="1">Membrane</location>
        <topology evidence="1">Peripheral membrane protein</topology>
    </subcellularLocation>
    <subcellularLocation>
        <location evidence="4">Secreted</location>
    </subcellularLocation>
</comment>
<dbReference type="GO" id="GO:0005794">
    <property type="term" value="C:Golgi apparatus"/>
    <property type="evidence" value="ECO:0007669"/>
    <property type="project" value="UniProtKB-SubCell"/>
</dbReference>
<dbReference type="GO" id="GO:0005793">
    <property type="term" value="C:endoplasmic reticulum-Golgi intermediate compartment"/>
    <property type="evidence" value="ECO:0007669"/>
    <property type="project" value="TreeGrafter"/>
</dbReference>
<comment type="similarity">
    <text evidence="5">Belongs to the nucleobindin family.</text>
</comment>
<keyword evidence="13" id="KW-0106">Calcium</keyword>
<keyword evidence="12" id="KW-0677">Repeat</keyword>
<evidence type="ECO:0000256" key="16">
    <source>
        <dbReference type="ARBA" id="ARBA00023136"/>
    </source>
</evidence>
<dbReference type="FunFam" id="1.10.238.10:FF:000045">
    <property type="entry name" value="Nucleobindin 2"/>
    <property type="match status" value="1"/>
</dbReference>
<evidence type="ECO:0000256" key="8">
    <source>
        <dbReference type="ARBA" id="ARBA00022553"/>
    </source>
</evidence>
<evidence type="ECO:0000256" key="6">
    <source>
        <dbReference type="ARBA" id="ARBA00022490"/>
    </source>
</evidence>
<feature type="compositionally biased region" description="Low complexity" evidence="17">
    <location>
        <begin position="417"/>
        <end position="441"/>
    </location>
</feature>
<feature type="region of interest" description="Disordered" evidence="17">
    <location>
        <begin position="385"/>
        <end position="454"/>
    </location>
</feature>
<evidence type="ECO:0000256" key="5">
    <source>
        <dbReference type="ARBA" id="ARBA00008063"/>
    </source>
</evidence>
<keyword evidence="10" id="KW-0479">Metal-binding</keyword>
<dbReference type="GO" id="GO:0005509">
    <property type="term" value="F:calcium ion binding"/>
    <property type="evidence" value="ECO:0007669"/>
    <property type="project" value="TreeGrafter"/>
</dbReference>
<keyword evidence="14" id="KW-0333">Golgi apparatus</keyword>
<organism evidence="20 21">
    <name type="scientific">Caenorhabditis angaria</name>
    <dbReference type="NCBI Taxonomy" id="860376"/>
    <lineage>
        <taxon>Eukaryota</taxon>
        <taxon>Metazoa</taxon>
        <taxon>Ecdysozoa</taxon>
        <taxon>Nematoda</taxon>
        <taxon>Chromadorea</taxon>
        <taxon>Rhabditida</taxon>
        <taxon>Rhabditina</taxon>
        <taxon>Rhabditomorpha</taxon>
        <taxon>Rhabditoidea</taxon>
        <taxon>Rhabditidae</taxon>
        <taxon>Peloderinae</taxon>
        <taxon>Caenorhabditis</taxon>
    </lineage>
</organism>
<evidence type="ECO:0000256" key="9">
    <source>
        <dbReference type="ARBA" id="ARBA00022658"/>
    </source>
</evidence>
<keyword evidence="15" id="KW-0238">DNA-binding</keyword>
<comment type="caution">
    <text evidence="20">The sequence shown here is derived from an EMBL/GenBank/DDBJ whole genome shotgun (WGS) entry which is preliminary data.</text>
</comment>
<evidence type="ECO:0000256" key="18">
    <source>
        <dbReference type="SAM" id="SignalP"/>
    </source>
</evidence>
<dbReference type="GO" id="GO:0016020">
    <property type="term" value="C:membrane"/>
    <property type="evidence" value="ECO:0007669"/>
    <property type="project" value="UniProtKB-SubCell"/>
</dbReference>
<dbReference type="GO" id="GO:0003677">
    <property type="term" value="F:DNA binding"/>
    <property type="evidence" value="ECO:0007669"/>
    <property type="project" value="UniProtKB-KW"/>
</dbReference>
<protein>
    <recommendedName>
        <fullName evidence="19">NUCB1-like N-terminal domain-containing protein</fullName>
    </recommendedName>
</protein>
<evidence type="ECO:0000256" key="14">
    <source>
        <dbReference type="ARBA" id="ARBA00023034"/>
    </source>
</evidence>
<dbReference type="PANTHER" id="PTHR19237:SF20">
    <property type="entry name" value="NUCLEOBINDIN 1"/>
    <property type="match status" value="1"/>
</dbReference>
<accession>A0A9P1J308</accession>
<name>A0A9P1J308_9PELO</name>
<feature type="region of interest" description="Disordered" evidence="17">
    <location>
        <begin position="189"/>
        <end position="237"/>
    </location>
</feature>
<feature type="compositionally biased region" description="Basic and acidic residues" evidence="17">
    <location>
        <begin position="442"/>
        <end position="454"/>
    </location>
</feature>
<sequence length="454" mass="52864">MTRLTGYIFILLIGGIVCPPPMRQQAEAQNAQQQAAVPEAAPSSSTQHPPQETPKPAEERKPDYEFAYTKYLEEVVRILETDPKFAERLKTMNEDDIKAGKIADHIDDLDQSVFDKLHKAKFAELERLKQQIGEQIKADGGAHNVKMPEHLDVYKNDGFHKEDLRKLIIKTVSDMNEIDERRKEDFKKYEMQKKAEQDHQNAQLNKDERVKAQHEQEEAEKRHNEHEKLKHPGSRDQLQEVWEESDHLEKDTFDPRTFFALHDLNGDGFWSDVELESLFQLELEKMYNETNPDDDPRERMEEMYRMREHVSKQMDKNGDRLISLDEFLADTEAQTPNKDEGWKDLGQEQIYTDEELQAFEREYAEKQGWGENAYQGAEIVIPPAGSEHHDQQQQQQQYQQQQQQQQVHPAVPPVQPVQPVQPIVNQQPPVPQQAAQPIHHAPIQDHQKDPTYGI</sequence>
<dbReference type="GO" id="GO:0005085">
    <property type="term" value="F:guanyl-nucleotide exchange factor activity"/>
    <property type="evidence" value="ECO:0007669"/>
    <property type="project" value="UniProtKB-KW"/>
</dbReference>
<dbReference type="Proteomes" id="UP001152747">
    <property type="component" value="Unassembled WGS sequence"/>
</dbReference>
<keyword evidence="9" id="KW-0344">Guanine-nucleotide releasing factor</keyword>
<dbReference type="OrthoDB" id="5982823at2759"/>
<keyword evidence="16" id="KW-0472">Membrane</keyword>
<dbReference type="InterPro" id="IPR040250">
    <property type="entry name" value="Nucleobindin"/>
</dbReference>
<evidence type="ECO:0000256" key="17">
    <source>
        <dbReference type="SAM" id="MobiDB-lite"/>
    </source>
</evidence>
<evidence type="ECO:0000256" key="4">
    <source>
        <dbReference type="ARBA" id="ARBA00004613"/>
    </source>
</evidence>
<dbReference type="InterPro" id="IPR011992">
    <property type="entry name" value="EF-hand-dom_pair"/>
</dbReference>
<reference evidence="20" key="1">
    <citation type="submission" date="2022-11" db="EMBL/GenBank/DDBJ databases">
        <authorList>
            <person name="Kikuchi T."/>
        </authorList>
    </citation>
    <scope>NUCLEOTIDE SEQUENCE</scope>
    <source>
        <strain evidence="20">PS1010</strain>
    </source>
</reference>
<evidence type="ECO:0000256" key="3">
    <source>
        <dbReference type="ARBA" id="ARBA00004555"/>
    </source>
</evidence>
<gene>
    <name evidence="20" type="ORF">CAMP_LOCUS18342</name>
</gene>
<evidence type="ECO:0000256" key="7">
    <source>
        <dbReference type="ARBA" id="ARBA00022525"/>
    </source>
</evidence>
<keyword evidence="7" id="KW-0964">Secreted</keyword>
<feature type="compositionally biased region" description="Low complexity" evidence="17">
    <location>
        <begin position="24"/>
        <end position="42"/>
    </location>
</feature>